<evidence type="ECO:0000256" key="2">
    <source>
        <dbReference type="SAM" id="SignalP"/>
    </source>
</evidence>
<keyword evidence="4" id="KW-1185">Reference proteome</keyword>
<dbReference type="Proteomes" id="UP001348149">
    <property type="component" value="Unassembled WGS sequence"/>
</dbReference>
<evidence type="ECO:0000313" key="3">
    <source>
        <dbReference type="EMBL" id="MEC3863157.1"/>
    </source>
</evidence>
<feature type="chain" id="PRO_5045530095" description="Lipoprotein" evidence="2">
    <location>
        <begin position="29"/>
        <end position="182"/>
    </location>
</feature>
<dbReference type="EMBL" id="JAYLLH010000039">
    <property type="protein sequence ID" value="MEC3863157.1"/>
    <property type="molecule type" value="Genomic_DNA"/>
</dbReference>
<protein>
    <recommendedName>
        <fullName evidence="5">Lipoprotein</fullName>
    </recommendedName>
</protein>
<comment type="caution">
    <text evidence="3">The sequence shown here is derived from an EMBL/GenBank/DDBJ whole genome shotgun (WGS) entry which is preliminary data.</text>
</comment>
<organism evidence="3 4">
    <name type="scientific">Mesobacterium hydrothermale</name>
    <dbReference type="NCBI Taxonomy" id="3111907"/>
    <lineage>
        <taxon>Bacteria</taxon>
        <taxon>Pseudomonadati</taxon>
        <taxon>Pseudomonadota</taxon>
        <taxon>Alphaproteobacteria</taxon>
        <taxon>Rhodobacterales</taxon>
        <taxon>Roseobacteraceae</taxon>
        <taxon>Mesobacterium</taxon>
    </lineage>
</organism>
<keyword evidence="2" id="KW-0732">Signal</keyword>
<gene>
    <name evidence="3" type="ORF">VK792_17830</name>
</gene>
<feature type="signal peptide" evidence="2">
    <location>
        <begin position="1"/>
        <end position="28"/>
    </location>
</feature>
<feature type="region of interest" description="Disordered" evidence="1">
    <location>
        <begin position="163"/>
        <end position="182"/>
    </location>
</feature>
<sequence length="182" mass="18906">MISRMFLGLGLAACLSGCAYVTSVPVTADNADARGLVHYEVMPVLVVSGGQANIEYLPDRNKKRVLQFGAFLAKNDMKITLREDGTLATVNSNMDATASVGGLFEIANKIVEAALPSAPAAAGSVDGAGDVRIFAFVFDDDGALVGLRELKHIALGKVVSQTNTAPLPVQPGPDVTSSTNQS</sequence>
<evidence type="ECO:0000313" key="4">
    <source>
        <dbReference type="Proteomes" id="UP001348149"/>
    </source>
</evidence>
<evidence type="ECO:0000256" key="1">
    <source>
        <dbReference type="SAM" id="MobiDB-lite"/>
    </source>
</evidence>
<dbReference type="RefSeq" id="WP_326299226.1">
    <property type="nucleotide sequence ID" value="NZ_JAYLLH010000039.1"/>
</dbReference>
<proteinExistence type="predicted"/>
<reference evidence="3 4" key="1">
    <citation type="submission" date="2024-01" db="EMBL/GenBank/DDBJ databases">
        <title>Mesobacterium rodlantinim sp. nov., isolated from shallow sea hydrothermal systems off Kueishantao Island.</title>
        <authorList>
            <person name="Su Z."/>
            <person name="Tang K."/>
        </authorList>
    </citation>
    <scope>NUCLEOTIDE SEQUENCE [LARGE SCALE GENOMIC DNA]</scope>
    <source>
        <strain evidence="3 4">TK19101</strain>
    </source>
</reference>
<evidence type="ECO:0008006" key="5">
    <source>
        <dbReference type="Google" id="ProtNLM"/>
    </source>
</evidence>
<name>A0ABU6HM19_9RHOB</name>
<accession>A0ABU6HM19</accession>